<name>A0ACC0NIS1_RHOML</name>
<reference evidence="1" key="1">
    <citation type="submission" date="2022-02" db="EMBL/GenBank/DDBJ databases">
        <title>Plant Genome Project.</title>
        <authorList>
            <person name="Zhang R.-G."/>
        </authorList>
    </citation>
    <scope>NUCLEOTIDE SEQUENCE</scope>
    <source>
        <strain evidence="1">AT1</strain>
    </source>
</reference>
<dbReference type="Proteomes" id="UP001062846">
    <property type="component" value="Chromosome 6"/>
</dbReference>
<protein>
    <submittedName>
        <fullName evidence="1">Uncharacterized protein</fullName>
    </submittedName>
</protein>
<accession>A0ACC0NIS1</accession>
<gene>
    <name evidence="1" type="ORF">RHMOL_Rhmol06G0270800</name>
</gene>
<comment type="caution">
    <text evidence="1">The sequence shown here is derived from an EMBL/GenBank/DDBJ whole genome shotgun (WGS) entry which is preliminary data.</text>
</comment>
<evidence type="ECO:0000313" key="1">
    <source>
        <dbReference type="EMBL" id="KAI8552493.1"/>
    </source>
</evidence>
<evidence type="ECO:0000313" key="2">
    <source>
        <dbReference type="Proteomes" id="UP001062846"/>
    </source>
</evidence>
<sequence>MAHLPPKAPPNMTQNWHSLPFQMMHITSNTTTTAAATPPPLWVDEFLDFSSVRRTACRRSETDSIAFLPLLEECPTSPPPRTAVHGRGAGGFERLDDEQLMSMFADEMAVKEVGAVGPTASSSDPSTPSDHNSNDEEKPRPPQDHQKKRLKEEPREVLDGSCKSDPPTTKPSNNAAGGGTVVDPKRIKSYNMPMAGQRKSRARHECYMCRIGACTCWEQKSVLLERNDQHLISKTTYRTIGGLGEAANDDEAGRGGDGAAGGVWRRGEELAEMATSGSGEGDEGVGEILANRQSAQRSRVRKLQYISELERNVTSLQSEVSALSPRVAFLDHQRLILNVDNSTLKRRIAALVQDKIFKDAHQEALRKEIERLSQVYREQNKKEMATSQDICSADKDQLLNTEEKYADKYREGDERE</sequence>
<keyword evidence="2" id="KW-1185">Reference proteome</keyword>
<organism evidence="1 2">
    <name type="scientific">Rhododendron molle</name>
    <name type="common">Chinese azalea</name>
    <name type="synonym">Azalea mollis</name>
    <dbReference type="NCBI Taxonomy" id="49168"/>
    <lineage>
        <taxon>Eukaryota</taxon>
        <taxon>Viridiplantae</taxon>
        <taxon>Streptophyta</taxon>
        <taxon>Embryophyta</taxon>
        <taxon>Tracheophyta</taxon>
        <taxon>Spermatophyta</taxon>
        <taxon>Magnoliopsida</taxon>
        <taxon>eudicotyledons</taxon>
        <taxon>Gunneridae</taxon>
        <taxon>Pentapetalae</taxon>
        <taxon>asterids</taxon>
        <taxon>Ericales</taxon>
        <taxon>Ericaceae</taxon>
        <taxon>Ericoideae</taxon>
        <taxon>Rhodoreae</taxon>
        <taxon>Rhododendron</taxon>
    </lineage>
</organism>
<dbReference type="EMBL" id="CM046393">
    <property type="protein sequence ID" value="KAI8552493.1"/>
    <property type="molecule type" value="Genomic_DNA"/>
</dbReference>
<proteinExistence type="predicted"/>